<keyword evidence="3" id="KW-1185">Reference proteome</keyword>
<dbReference type="Proteomes" id="UP000521868">
    <property type="component" value="Unassembled WGS sequence"/>
</dbReference>
<dbReference type="AlphaFoldDB" id="A0A7X6I4N6"/>
<evidence type="ECO:0000256" key="1">
    <source>
        <dbReference type="ARBA" id="ARBA00010554"/>
    </source>
</evidence>
<sequence length="107" mass="12134">MHGWQVTFFTHQSARHRGRPMGEWLVQLARELGLRGATLVPAEEGFGHNGRLHAARFFELAEQPMEVVMALSEEESQRLFERLQAEDVHLFYVKAPVEFGTLGEASA</sequence>
<evidence type="ECO:0000313" key="2">
    <source>
        <dbReference type="EMBL" id="NKE64466.1"/>
    </source>
</evidence>
<dbReference type="InterPro" id="IPR015867">
    <property type="entry name" value="N-reg_PII/ATP_PRibTrfase_C"/>
</dbReference>
<dbReference type="InterPro" id="IPR011322">
    <property type="entry name" value="N-reg_PII-like_a/b"/>
</dbReference>
<dbReference type="SUPFAM" id="SSF54913">
    <property type="entry name" value="GlnB-like"/>
    <property type="match status" value="1"/>
</dbReference>
<gene>
    <name evidence="2" type="ORF">RAMLITH_01415</name>
</gene>
<dbReference type="Gene3D" id="3.30.70.120">
    <property type="match status" value="1"/>
</dbReference>
<dbReference type="InterPro" id="IPR003793">
    <property type="entry name" value="UPF0166"/>
</dbReference>
<dbReference type="Pfam" id="PF02641">
    <property type="entry name" value="DUF190"/>
    <property type="match status" value="1"/>
</dbReference>
<accession>A0A7X6I4N6</accession>
<reference evidence="2 3" key="1">
    <citation type="journal article" date="2020" name="Nature">
        <title>Bacterial chemolithoautotrophy via manganese oxidation.</title>
        <authorList>
            <person name="Yu H."/>
            <person name="Leadbetter J.R."/>
        </authorList>
    </citation>
    <scope>NUCLEOTIDE SEQUENCE [LARGE SCALE GENOMIC DNA]</scope>
    <source>
        <strain evidence="2 3">RBP-1</strain>
    </source>
</reference>
<name>A0A7X6I4N6_9BURK</name>
<organism evidence="2 3">
    <name type="scientific">Ramlibacter lithotrophicus</name>
    <dbReference type="NCBI Taxonomy" id="2606681"/>
    <lineage>
        <taxon>Bacteria</taxon>
        <taxon>Pseudomonadati</taxon>
        <taxon>Pseudomonadota</taxon>
        <taxon>Betaproteobacteria</taxon>
        <taxon>Burkholderiales</taxon>
        <taxon>Comamonadaceae</taxon>
        <taxon>Ramlibacter</taxon>
    </lineage>
</organism>
<comment type="caution">
    <text evidence="2">The sequence shown here is derived from an EMBL/GenBank/DDBJ whole genome shotgun (WGS) entry which is preliminary data.</text>
</comment>
<protein>
    <submittedName>
        <fullName evidence="2">DUF190 domain-containing protein</fullName>
    </submittedName>
</protein>
<evidence type="ECO:0000313" key="3">
    <source>
        <dbReference type="Proteomes" id="UP000521868"/>
    </source>
</evidence>
<comment type="similarity">
    <text evidence="1">Belongs to the UPF0166 family.</text>
</comment>
<dbReference type="RefSeq" id="WP_168105552.1">
    <property type="nucleotide sequence ID" value="NZ_VTOX01000001.1"/>
</dbReference>
<dbReference type="EMBL" id="VTOX01000001">
    <property type="protein sequence ID" value="NKE64466.1"/>
    <property type="molecule type" value="Genomic_DNA"/>
</dbReference>
<proteinExistence type="inferred from homology"/>